<dbReference type="PANTHER" id="PTHR40448:SF1">
    <property type="entry name" value="TWO-COMPONENT SENSOR HISTIDINE KINASE"/>
    <property type="match status" value="1"/>
</dbReference>
<organism evidence="3 4">
    <name type="scientific">[Ruminococcus] torques</name>
    <dbReference type="NCBI Taxonomy" id="33039"/>
    <lineage>
        <taxon>Bacteria</taxon>
        <taxon>Bacillati</taxon>
        <taxon>Bacillota</taxon>
        <taxon>Clostridia</taxon>
        <taxon>Lachnospirales</taxon>
        <taxon>Lachnospiraceae</taxon>
        <taxon>Mediterraneibacter</taxon>
    </lineage>
</organism>
<name>A0A564UHL1_9FIRM</name>
<dbReference type="GO" id="GO:0042802">
    <property type="term" value="F:identical protein binding"/>
    <property type="evidence" value="ECO:0007669"/>
    <property type="project" value="TreeGrafter"/>
</dbReference>
<sequence length="426" mass="49022">MSFTDLMSFVNYAFVLFFGIIVSLYLADFPFEEHKRFYTLTLLGFGIAQIIFYLALGEKALYQCYPLLIHLPLILLIRFVLKQNIYVSMIAVLSAYLLCTPRKWIGTLVSSFFDYSPLVSNIVTSVITLPLLFLVIRYVAPHVIKLKQENKTTLLLFFLLPLIYYILEYAFTVYTDLLHTGGIVVVDFLDSFLVLLYFILSMLMIELSSQRNKAERENLLLTTVSSQAKKEIEQIAEVQKQAAIHRHDLRHHLNFLQTCLAENKPAEALRYIREIDSSLRFTGMKRYCVNDSINLILSSYADKAQDREVTCTFTITATDFSRFQITDLCSLISNGLDNAINACEKINSVEDRYIHLRLYEKNAQLCIKLSNSYSYDHAPVFRNEFPISNETGHGFGVQSMVSVIEKYQGICRFFTKNGEFCFQATL</sequence>
<reference evidence="3 4" key="1">
    <citation type="submission" date="2019-07" db="EMBL/GenBank/DDBJ databases">
        <authorList>
            <person name="Hibberd C M."/>
            <person name="Gehrig L. J."/>
            <person name="Chang H.-W."/>
            <person name="Venkatesh S."/>
        </authorList>
    </citation>
    <scope>NUCLEOTIDE SEQUENCE [LARGE SCALE GENOMIC DNA]</scope>
    <source>
        <strain evidence="3">Ruminococcus_torques_SSTS_Bg7063</strain>
    </source>
</reference>
<feature type="transmembrane region" description="Helical" evidence="1">
    <location>
        <begin position="118"/>
        <end position="140"/>
    </location>
</feature>
<dbReference type="RefSeq" id="WP_144367685.1">
    <property type="nucleotide sequence ID" value="NZ_CABHNA010000086.1"/>
</dbReference>
<dbReference type="AlphaFoldDB" id="A0A564UHL1"/>
<dbReference type="Gene3D" id="3.30.565.10">
    <property type="entry name" value="Histidine kinase-like ATPase, C-terminal domain"/>
    <property type="match status" value="1"/>
</dbReference>
<evidence type="ECO:0000259" key="2">
    <source>
        <dbReference type="Pfam" id="PF14501"/>
    </source>
</evidence>
<dbReference type="CDD" id="cd16935">
    <property type="entry name" value="HATPase_AgrC-ComD-like"/>
    <property type="match status" value="1"/>
</dbReference>
<dbReference type="PANTHER" id="PTHR40448">
    <property type="entry name" value="TWO-COMPONENT SENSOR HISTIDINE KINASE"/>
    <property type="match status" value="1"/>
</dbReference>
<feature type="domain" description="Sensor histidine kinase NatK-like C-terminal" evidence="2">
    <location>
        <begin position="324"/>
        <end position="424"/>
    </location>
</feature>
<dbReference type="SUPFAM" id="SSF55874">
    <property type="entry name" value="ATPase domain of HSP90 chaperone/DNA topoisomerase II/histidine kinase"/>
    <property type="match status" value="1"/>
</dbReference>
<feature type="transmembrane region" description="Helical" evidence="1">
    <location>
        <begin position="86"/>
        <end position="106"/>
    </location>
</feature>
<feature type="transmembrane region" description="Helical" evidence="1">
    <location>
        <begin position="37"/>
        <end position="54"/>
    </location>
</feature>
<gene>
    <name evidence="3" type="ORF">RTSSTS7063_02460</name>
</gene>
<dbReference type="InterPro" id="IPR032834">
    <property type="entry name" value="NatK-like_C"/>
</dbReference>
<keyword evidence="1" id="KW-1133">Transmembrane helix</keyword>
<protein>
    <recommendedName>
        <fullName evidence="2">Sensor histidine kinase NatK-like C-terminal domain-containing protein</fullName>
    </recommendedName>
</protein>
<keyword evidence="1" id="KW-0812">Transmembrane</keyword>
<evidence type="ECO:0000313" key="3">
    <source>
        <dbReference type="EMBL" id="VUX18839.1"/>
    </source>
</evidence>
<dbReference type="Pfam" id="PF14501">
    <property type="entry name" value="HATPase_c_5"/>
    <property type="match status" value="1"/>
</dbReference>
<evidence type="ECO:0000256" key="1">
    <source>
        <dbReference type="SAM" id="Phobius"/>
    </source>
</evidence>
<evidence type="ECO:0000313" key="4">
    <source>
        <dbReference type="Proteomes" id="UP000363661"/>
    </source>
</evidence>
<feature type="transmembrane region" description="Helical" evidence="1">
    <location>
        <begin position="152"/>
        <end position="171"/>
    </location>
</feature>
<dbReference type="Proteomes" id="UP000363661">
    <property type="component" value="Unassembled WGS sequence"/>
</dbReference>
<accession>A0A564UHL1</accession>
<keyword evidence="4" id="KW-1185">Reference proteome</keyword>
<dbReference type="InterPro" id="IPR036890">
    <property type="entry name" value="HATPase_C_sf"/>
</dbReference>
<proteinExistence type="predicted"/>
<keyword evidence="1" id="KW-0472">Membrane</keyword>
<feature type="transmembrane region" description="Helical" evidence="1">
    <location>
        <begin position="6"/>
        <end position="25"/>
    </location>
</feature>
<feature type="transmembrane region" description="Helical" evidence="1">
    <location>
        <begin position="183"/>
        <end position="205"/>
    </location>
</feature>
<dbReference type="EMBL" id="CABHNA010000086">
    <property type="protein sequence ID" value="VUX18839.1"/>
    <property type="molecule type" value="Genomic_DNA"/>
</dbReference>